<dbReference type="PANTHER" id="PTHR45992">
    <property type="entry name" value="EUKARYOTIC ELONGATION FACTOR 2 KINASE-RELATED"/>
    <property type="match status" value="1"/>
</dbReference>
<dbReference type="Gene3D" id="3.20.200.10">
    <property type="entry name" value="MHCK/EF2 kinase"/>
    <property type="match status" value="1"/>
</dbReference>
<dbReference type="CDD" id="cd04515">
    <property type="entry name" value="Alpha_kinase"/>
    <property type="match status" value="1"/>
</dbReference>
<keyword evidence="5" id="KW-0067">ATP-binding</keyword>
<dbReference type="SMART" id="SM00811">
    <property type="entry name" value="Alpha_kinase"/>
    <property type="match status" value="1"/>
</dbReference>
<feature type="region of interest" description="Disordered" evidence="6">
    <location>
        <begin position="266"/>
        <end position="291"/>
    </location>
</feature>
<dbReference type="PANTHER" id="PTHR45992:SF11">
    <property type="entry name" value="ALPHA-TYPE PROTEIN KINASE DOMAIN-CONTAINING PROTEIN"/>
    <property type="match status" value="1"/>
</dbReference>
<sequence>MCNGCGQTFDWLSDDDRCGACQDRDNSVNAEWIQCGGCGRTFQYLKTGTRCGACVKKDTDHGRISSVMAHPPNPRSRDIFIPPAMPSLIQNPERQYQAQQILMSLDASHANARSFNPTGIIAKSKVRGVQNTDPTLEFKKLSKLIIAQVGDVDLNTNTRINAMTHFANESDPVWDAIETLLLSVNRHLMKRHGFMVTRDQITVIYTNSGTEVPEHLVEGDTSVGQLWAASRGTLLSKKDRADRVMNLIFQIKVPNDAAAEDNPYLSTLAEGRGQKKRRASDVEDGPEPKPTYTVTYTGNQCAAIGQRAPGYRSVLPTRFQSTRQRQGTPPPARLHLTVSRMDMTYMTQTGENRSRFIRDRHPEALEIEIDVAPSQKGTMKQMFKITLENATYAAKELFSIGTNTVPTHDENYDFLEAEMGVQVFAANILAEFIEEARAAQVVIPAIRVAKPFLLEVKEGDHMGRAFLVDPLLSNSNVVKYSGSDKAGSNKNTDLYGLVCNAFAHFSLCYSLVLVDIQGIKERTFLNGVRGPDELVLFDLMMHSANNFGALGDKGPAGIDEFKAQHKCNHICRAVSLSPTNDTEAGAESEPEDLGGSDSDETEQ</sequence>
<keyword evidence="4" id="KW-0418">Kinase</keyword>
<dbReference type="GO" id="GO:0005524">
    <property type="term" value="F:ATP binding"/>
    <property type="evidence" value="ECO:0007669"/>
    <property type="project" value="UniProtKB-KW"/>
</dbReference>
<evidence type="ECO:0000256" key="5">
    <source>
        <dbReference type="ARBA" id="ARBA00022840"/>
    </source>
</evidence>
<dbReference type="InterPro" id="IPR051852">
    <property type="entry name" value="Alpha-type_PK"/>
</dbReference>
<evidence type="ECO:0000256" key="2">
    <source>
        <dbReference type="ARBA" id="ARBA00022679"/>
    </source>
</evidence>
<dbReference type="EMBL" id="JACAZE010000021">
    <property type="protein sequence ID" value="KAF7293191.1"/>
    <property type="molecule type" value="Genomic_DNA"/>
</dbReference>
<feature type="compositionally biased region" description="Acidic residues" evidence="6">
    <location>
        <begin position="584"/>
        <end position="603"/>
    </location>
</feature>
<feature type="domain" description="Alpha-type protein kinase" evidence="7">
    <location>
        <begin position="344"/>
        <end position="579"/>
    </location>
</feature>
<keyword evidence="1" id="KW-0723">Serine/threonine-protein kinase</keyword>
<reference evidence="8" key="1">
    <citation type="submission" date="2020-05" db="EMBL/GenBank/DDBJ databases">
        <title>Mycena genomes resolve the evolution of fungal bioluminescence.</title>
        <authorList>
            <person name="Tsai I.J."/>
        </authorList>
    </citation>
    <scope>NUCLEOTIDE SEQUENCE</scope>
    <source>
        <strain evidence="8">110903Hualien_Pintung</strain>
    </source>
</reference>
<dbReference type="GO" id="GO:0004674">
    <property type="term" value="F:protein serine/threonine kinase activity"/>
    <property type="evidence" value="ECO:0007669"/>
    <property type="project" value="UniProtKB-KW"/>
</dbReference>
<evidence type="ECO:0000256" key="6">
    <source>
        <dbReference type="SAM" id="MobiDB-lite"/>
    </source>
</evidence>
<dbReference type="Pfam" id="PF02816">
    <property type="entry name" value="Alpha_kinase"/>
    <property type="match status" value="1"/>
</dbReference>
<gene>
    <name evidence="8" type="ORF">HMN09_01197100</name>
</gene>
<proteinExistence type="predicted"/>
<dbReference type="SUPFAM" id="SSF56112">
    <property type="entry name" value="Protein kinase-like (PK-like)"/>
    <property type="match status" value="1"/>
</dbReference>
<dbReference type="Proteomes" id="UP000613580">
    <property type="component" value="Unassembled WGS sequence"/>
</dbReference>
<dbReference type="OrthoDB" id="301415at2759"/>
<dbReference type="PROSITE" id="PS51158">
    <property type="entry name" value="ALPHA_KINASE"/>
    <property type="match status" value="1"/>
</dbReference>
<keyword evidence="9" id="KW-1185">Reference proteome</keyword>
<feature type="region of interest" description="Disordered" evidence="6">
    <location>
        <begin position="578"/>
        <end position="603"/>
    </location>
</feature>
<dbReference type="InterPro" id="IPR011009">
    <property type="entry name" value="Kinase-like_dom_sf"/>
</dbReference>
<keyword evidence="2" id="KW-0808">Transferase</keyword>
<dbReference type="AlphaFoldDB" id="A0A8H6VV85"/>
<evidence type="ECO:0000256" key="1">
    <source>
        <dbReference type="ARBA" id="ARBA00022527"/>
    </source>
</evidence>
<evidence type="ECO:0000256" key="3">
    <source>
        <dbReference type="ARBA" id="ARBA00022741"/>
    </source>
</evidence>
<organism evidence="8 9">
    <name type="scientific">Mycena chlorophos</name>
    <name type="common">Agaric fungus</name>
    <name type="synonym">Agaricus chlorophos</name>
    <dbReference type="NCBI Taxonomy" id="658473"/>
    <lineage>
        <taxon>Eukaryota</taxon>
        <taxon>Fungi</taxon>
        <taxon>Dikarya</taxon>
        <taxon>Basidiomycota</taxon>
        <taxon>Agaricomycotina</taxon>
        <taxon>Agaricomycetes</taxon>
        <taxon>Agaricomycetidae</taxon>
        <taxon>Agaricales</taxon>
        <taxon>Marasmiineae</taxon>
        <taxon>Mycenaceae</taxon>
        <taxon>Mycena</taxon>
    </lineage>
</organism>
<evidence type="ECO:0000313" key="8">
    <source>
        <dbReference type="EMBL" id="KAF7293191.1"/>
    </source>
</evidence>
<accession>A0A8H6VV85</accession>
<protein>
    <recommendedName>
        <fullName evidence="7">Alpha-type protein kinase domain-containing protein</fullName>
    </recommendedName>
</protein>
<evidence type="ECO:0000256" key="4">
    <source>
        <dbReference type="ARBA" id="ARBA00022777"/>
    </source>
</evidence>
<dbReference type="InterPro" id="IPR004166">
    <property type="entry name" value="a-kinase_dom"/>
</dbReference>
<evidence type="ECO:0000313" key="9">
    <source>
        <dbReference type="Proteomes" id="UP000613580"/>
    </source>
</evidence>
<name>A0A8H6VV85_MYCCL</name>
<keyword evidence="3" id="KW-0547">Nucleotide-binding</keyword>
<evidence type="ECO:0000259" key="7">
    <source>
        <dbReference type="PROSITE" id="PS51158"/>
    </source>
</evidence>
<comment type="caution">
    <text evidence="8">The sequence shown here is derived from an EMBL/GenBank/DDBJ whole genome shotgun (WGS) entry which is preliminary data.</text>
</comment>